<dbReference type="Proteomes" id="UP000028058">
    <property type="component" value="Unassembled WGS sequence"/>
</dbReference>
<dbReference type="InterPro" id="IPR015943">
    <property type="entry name" value="WD40/YVTN_repeat-like_dom_sf"/>
</dbReference>
<dbReference type="Gene3D" id="2.130.10.10">
    <property type="entry name" value="YVTN repeat-like/Quinoprotein amine dehydrogenase"/>
    <property type="match status" value="1"/>
</dbReference>
<dbReference type="GO" id="GO:0005829">
    <property type="term" value="C:cytosol"/>
    <property type="evidence" value="ECO:0007669"/>
    <property type="project" value="TreeGrafter"/>
</dbReference>
<dbReference type="GO" id="GO:0017057">
    <property type="term" value="F:6-phosphogluconolactonase activity"/>
    <property type="evidence" value="ECO:0007669"/>
    <property type="project" value="TreeGrafter"/>
</dbReference>
<dbReference type="PROSITE" id="PS51318">
    <property type="entry name" value="TAT"/>
    <property type="match status" value="1"/>
</dbReference>
<protein>
    <submittedName>
        <fullName evidence="4">Lactonase family protein</fullName>
    </submittedName>
</protein>
<feature type="signal peptide" evidence="3">
    <location>
        <begin position="1"/>
        <end position="32"/>
    </location>
</feature>
<dbReference type="AlphaFoldDB" id="A0A3R7EJ01"/>
<feature type="region of interest" description="Disordered" evidence="2">
    <location>
        <begin position="36"/>
        <end position="66"/>
    </location>
</feature>
<evidence type="ECO:0000256" key="1">
    <source>
        <dbReference type="ARBA" id="ARBA00005564"/>
    </source>
</evidence>
<evidence type="ECO:0000256" key="3">
    <source>
        <dbReference type="SAM" id="SignalP"/>
    </source>
</evidence>
<dbReference type="OrthoDB" id="9790815at2"/>
<dbReference type="InterPro" id="IPR011048">
    <property type="entry name" value="Haem_d1_sf"/>
</dbReference>
<dbReference type="PANTHER" id="PTHR30344:SF1">
    <property type="entry name" value="6-PHOSPHOGLUCONOLACTONASE"/>
    <property type="match status" value="1"/>
</dbReference>
<keyword evidence="3" id="KW-0732">Signal</keyword>
<gene>
    <name evidence="4" type="ORF">SFRA_031625</name>
</gene>
<feature type="region of interest" description="Disordered" evidence="2">
    <location>
        <begin position="177"/>
        <end position="208"/>
    </location>
</feature>
<evidence type="ECO:0000256" key="2">
    <source>
        <dbReference type="SAM" id="MobiDB-lite"/>
    </source>
</evidence>
<sequence length="401" mass="40086">MSSNRPLPARRSLLAAAAALAAGAAVSGPAAARALAFPPSGSPAPAPAAAGGGPRPPAARPLFLGTYTSQPGGGTGIGLASYDPVSGEIFPGGTLSGVADPSFLALSPCGRTLYAVNERRPGGVTAIALGEDGGHEILNSRDTGGDAPCHLSVHPGGRFLLSANYTSGSVAVHPIGEDGSLGERTDLVEHSSPPPGPGQQGPHAHQILTTPDGGHVLAVDLGNDSVYTYRLDESAGTLAQVSVAALPPGAGPRALAFHPSGRYAYLANELSDTVSVCAYDPDTGRFTPGAPQPTGTGGVTSYPAQPLVSHDGAHAYLSNRGHNSVSHYAVEDEGASLRLLGTVPVGGDWPRHLALSPDGALMFACNQRSGAVTVFSVAPGTGDLSPVATATAPIPVFALPL</sequence>
<reference evidence="4 5" key="1">
    <citation type="journal article" date="2014" name="Genome Announc.">
        <title>Draft Genome Sequence of Streptomyces fradiae ATCC 19609, a Strain Highly Sensitive to Antibiotics.</title>
        <authorList>
            <person name="Bekker O.B."/>
            <person name="Klimina K.M."/>
            <person name="Vatlin A.A."/>
            <person name="Zakharevich N.V."/>
            <person name="Kasianov A.S."/>
            <person name="Danilenko V.N."/>
        </authorList>
    </citation>
    <scope>NUCLEOTIDE SEQUENCE [LARGE SCALE GENOMIC DNA]</scope>
    <source>
        <strain evidence="4 5">ATCC 19609</strain>
    </source>
</reference>
<dbReference type="InterPro" id="IPR050282">
    <property type="entry name" value="Cycloisomerase_2"/>
</dbReference>
<proteinExistence type="inferred from homology"/>
<evidence type="ECO:0000313" key="4">
    <source>
        <dbReference type="EMBL" id="RKM90716.1"/>
    </source>
</evidence>
<keyword evidence="5" id="KW-1185">Reference proteome</keyword>
<comment type="similarity">
    <text evidence="1">Belongs to the cycloisomerase 2 family.</text>
</comment>
<dbReference type="EMBL" id="JNAD02000023">
    <property type="protein sequence ID" value="RKM90716.1"/>
    <property type="molecule type" value="Genomic_DNA"/>
</dbReference>
<organism evidence="4 5">
    <name type="scientific">Streptomyces xinghaiensis</name>
    <dbReference type="NCBI Taxonomy" id="1038928"/>
    <lineage>
        <taxon>Bacteria</taxon>
        <taxon>Bacillati</taxon>
        <taxon>Actinomycetota</taxon>
        <taxon>Actinomycetes</taxon>
        <taxon>Kitasatosporales</taxon>
        <taxon>Streptomycetaceae</taxon>
        <taxon>Streptomyces</taxon>
    </lineage>
</organism>
<name>A0A3R7EJ01_9ACTN</name>
<dbReference type="PANTHER" id="PTHR30344">
    <property type="entry name" value="6-PHOSPHOGLUCONOLACTONASE-RELATED"/>
    <property type="match status" value="1"/>
</dbReference>
<feature type="chain" id="PRO_5043188137" evidence="3">
    <location>
        <begin position="33"/>
        <end position="401"/>
    </location>
</feature>
<dbReference type="InterPro" id="IPR006311">
    <property type="entry name" value="TAT_signal"/>
</dbReference>
<dbReference type="Pfam" id="PF10282">
    <property type="entry name" value="Lactonase"/>
    <property type="match status" value="1"/>
</dbReference>
<comment type="caution">
    <text evidence="4">The sequence shown here is derived from an EMBL/GenBank/DDBJ whole genome shotgun (WGS) entry which is preliminary data.</text>
</comment>
<accession>A0A3R7EJ01</accession>
<dbReference type="InterPro" id="IPR019405">
    <property type="entry name" value="Lactonase_7-beta_prop"/>
</dbReference>
<evidence type="ECO:0000313" key="5">
    <source>
        <dbReference type="Proteomes" id="UP000028058"/>
    </source>
</evidence>
<dbReference type="RefSeq" id="WP_105165694.1">
    <property type="nucleotide sequence ID" value="NZ_CP134822.1"/>
</dbReference>
<dbReference type="SUPFAM" id="SSF51004">
    <property type="entry name" value="C-terminal (heme d1) domain of cytochrome cd1-nitrite reductase"/>
    <property type="match status" value="1"/>
</dbReference>